<evidence type="ECO:0000256" key="4">
    <source>
        <dbReference type="ARBA" id="ARBA00022679"/>
    </source>
</evidence>
<dbReference type="HOGENOM" id="CLU_788654_0_0_1"/>
<dbReference type="VEuPathDB" id="FungiDB:KRP22_7187"/>
<reference evidence="7" key="1">
    <citation type="journal article" date="2006" name="Science">
        <title>Phytophthora genome sequences uncover evolutionary origins and mechanisms of pathogenesis.</title>
        <authorList>
            <person name="Tyler B.M."/>
            <person name="Tripathy S."/>
            <person name="Zhang X."/>
            <person name="Dehal P."/>
            <person name="Jiang R.H."/>
            <person name="Aerts A."/>
            <person name="Arredondo F.D."/>
            <person name="Baxter L."/>
            <person name="Bensasson D."/>
            <person name="Beynon J.L."/>
            <person name="Chapman J."/>
            <person name="Damasceno C.M."/>
            <person name="Dorrance A.E."/>
            <person name="Dou D."/>
            <person name="Dickerman A.W."/>
            <person name="Dubchak I.L."/>
            <person name="Garbelotto M."/>
            <person name="Gijzen M."/>
            <person name="Gordon S.G."/>
            <person name="Govers F."/>
            <person name="Grunwald N.J."/>
            <person name="Huang W."/>
            <person name="Ivors K.L."/>
            <person name="Jones R.W."/>
            <person name="Kamoun S."/>
            <person name="Krampis K."/>
            <person name="Lamour K.H."/>
            <person name="Lee M.K."/>
            <person name="McDonald W.H."/>
            <person name="Medina M."/>
            <person name="Meijer H.J."/>
            <person name="Nordberg E.K."/>
            <person name="Maclean D.J."/>
            <person name="Ospina-Giraldo M.D."/>
            <person name="Morris P.F."/>
            <person name="Phuntumart V."/>
            <person name="Putnam N.H."/>
            <person name="Rash S."/>
            <person name="Rose J.K."/>
            <person name="Sakihama Y."/>
            <person name="Salamov A.A."/>
            <person name="Savidor A."/>
            <person name="Scheuring C.F."/>
            <person name="Smith B.M."/>
            <person name="Sobral B.W."/>
            <person name="Terry A."/>
            <person name="Torto-Alalibo T.A."/>
            <person name="Win J."/>
            <person name="Xu Z."/>
            <person name="Zhang H."/>
            <person name="Grigoriev I.V."/>
            <person name="Rokhsar D.S."/>
            <person name="Boore J.L."/>
        </authorList>
    </citation>
    <scope>NUCLEOTIDE SEQUENCE [LARGE SCALE GENOMIC DNA]</scope>
    <source>
        <strain evidence="7">Pr102</strain>
    </source>
</reference>
<dbReference type="Proteomes" id="UP000005238">
    <property type="component" value="Unassembled WGS sequence"/>
</dbReference>
<dbReference type="PANTHER" id="PTHR20881:SF0">
    <property type="entry name" value="3-METHYL-2-OXOBUTANOATE HYDROXYMETHYLTRANSFERASE"/>
    <property type="match status" value="1"/>
</dbReference>
<reference evidence="6" key="2">
    <citation type="submission" date="2015-06" db="UniProtKB">
        <authorList>
            <consortium name="EnsemblProtists"/>
        </authorList>
    </citation>
    <scope>IDENTIFICATION</scope>
    <source>
        <strain evidence="6">Pr102</strain>
    </source>
</reference>
<accession>H3GTL4</accession>
<evidence type="ECO:0000256" key="1">
    <source>
        <dbReference type="ARBA" id="ARBA00005033"/>
    </source>
</evidence>
<keyword evidence="4" id="KW-0808">Transferase</keyword>
<evidence type="ECO:0000256" key="2">
    <source>
        <dbReference type="ARBA" id="ARBA00008676"/>
    </source>
</evidence>
<dbReference type="GO" id="GO:0003864">
    <property type="term" value="F:3-methyl-2-oxobutanoate hydroxymethyltransferase activity"/>
    <property type="evidence" value="ECO:0000318"/>
    <property type="project" value="GO_Central"/>
</dbReference>
<comment type="pathway">
    <text evidence="1">Cofactor biosynthesis; (R)-pantothenate biosynthesis; (R)-pantoate from 3-methyl-2-oxobutanoate: step 1/2.</text>
</comment>
<dbReference type="VEuPathDB" id="FungiDB:KRP22_13625"/>
<dbReference type="UniPathway" id="UPA00028">
    <property type="reaction ID" value="UER00003"/>
</dbReference>
<dbReference type="InParanoid" id="H3GTL4"/>
<dbReference type="EC" id="2.1.2.11" evidence="3"/>
<keyword evidence="7" id="KW-1185">Reference proteome</keyword>
<comment type="catalytic activity">
    <reaction evidence="5">
        <text>(6R)-5,10-methylene-5,6,7,8-tetrahydrofolate + 3-methyl-2-oxobutanoate + H2O = 2-dehydropantoate + (6S)-5,6,7,8-tetrahydrofolate</text>
        <dbReference type="Rhea" id="RHEA:11824"/>
        <dbReference type="ChEBI" id="CHEBI:11561"/>
        <dbReference type="ChEBI" id="CHEBI:11851"/>
        <dbReference type="ChEBI" id="CHEBI:15377"/>
        <dbReference type="ChEBI" id="CHEBI:15636"/>
        <dbReference type="ChEBI" id="CHEBI:57453"/>
        <dbReference type="EC" id="2.1.2.11"/>
    </reaction>
</comment>
<protein>
    <recommendedName>
        <fullName evidence="3">3-methyl-2-oxobutanoate hydroxymethyltransferase</fullName>
        <ecNumber evidence="3">2.1.2.11</ecNumber>
    </recommendedName>
</protein>
<evidence type="ECO:0000313" key="6">
    <source>
        <dbReference type="EnsemblProtists" id="Phyra80494"/>
    </source>
</evidence>
<name>H3GTL4_PHYRM</name>
<organism evidence="6 7">
    <name type="scientific">Phytophthora ramorum</name>
    <name type="common">Sudden oak death agent</name>
    <dbReference type="NCBI Taxonomy" id="164328"/>
    <lineage>
        <taxon>Eukaryota</taxon>
        <taxon>Sar</taxon>
        <taxon>Stramenopiles</taxon>
        <taxon>Oomycota</taxon>
        <taxon>Peronosporomycetes</taxon>
        <taxon>Peronosporales</taxon>
        <taxon>Peronosporaceae</taxon>
        <taxon>Phytophthora</taxon>
    </lineage>
</organism>
<dbReference type="EMBL" id="DS566047">
    <property type="status" value="NOT_ANNOTATED_CDS"/>
    <property type="molecule type" value="Genomic_DNA"/>
</dbReference>
<dbReference type="AlphaFoldDB" id="H3GTL4"/>
<dbReference type="VEuPathDB" id="FungiDB:KRP23_2753"/>
<dbReference type="Gene3D" id="3.20.20.60">
    <property type="entry name" value="Phosphoenolpyruvate-binding domains"/>
    <property type="match status" value="1"/>
</dbReference>
<evidence type="ECO:0000256" key="3">
    <source>
        <dbReference type="ARBA" id="ARBA00012618"/>
    </source>
</evidence>
<sequence length="352" mass="39125">MALSGWERGLVCDLSLPVFSRRKACSHKARDANTHVFSAPTRSSLLLPLLRPDVEKVEQALDKHLKKRAYNEYASLEHQQVHEQIEGLLENLPLPGERDSAKQTSAAAEEEVGIEEYKELLTPLEEEARRLVGLREDLGVLRRLQALTKKVKELLRLQTPKDPEHKLLHIEEDDVRKPITMVTTYDYPSVVHVGLVGLDILLVRDSLAMVGQDMDTTLPVTLEDMIHHTQSVKRIRRRGIDGNDVGQQEGGADCVQVDRGKERAETSKDNRLLALNDHVDAQTKAQVKPQQTSANAATESANDYCGTPTPAPTKPIVYIAPTSSDNYRLGAQTLFVTNVLSPFEAASILSQP</sequence>
<dbReference type="GO" id="GO:0005739">
    <property type="term" value="C:mitochondrion"/>
    <property type="evidence" value="ECO:0000318"/>
    <property type="project" value="GO_Central"/>
</dbReference>
<dbReference type="GO" id="GO:0000287">
    <property type="term" value="F:magnesium ion binding"/>
    <property type="evidence" value="ECO:0000318"/>
    <property type="project" value="GO_Central"/>
</dbReference>
<evidence type="ECO:0000313" key="7">
    <source>
        <dbReference type="Proteomes" id="UP000005238"/>
    </source>
</evidence>
<comment type="similarity">
    <text evidence="2">Belongs to the PanB family.</text>
</comment>
<evidence type="ECO:0000256" key="5">
    <source>
        <dbReference type="ARBA" id="ARBA00049172"/>
    </source>
</evidence>
<dbReference type="VEuPathDB" id="FungiDB:KRP23_2750"/>
<dbReference type="PANTHER" id="PTHR20881">
    <property type="entry name" value="3-METHYL-2-OXOBUTANOATE HYDROXYMETHYLTRANSFERASE"/>
    <property type="match status" value="1"/>
</dbReference>
<dbReference type="STRING" id="164328.H3GTL4"/>
<dbReference type="VEuPathDB" id="FungiDB:KRP22_7381"/>
<dbReference type="InterPro" id="IPR040442">
    <property type="entry name" value="Pyrv_kinase-like_dom_sf"/>
</dbReference>
<dbReference type="EnsemblProtists" id="Phyra80494">
    <property type="protein sequence ID" value="Phyra80494"/>
    <property type="gene ID" value="Phyra80494"/>
</dbReference>
<dbReference type="SUPFAM" id="SSF51621">
    <property type="entry name" value="Phosphoenolpyruvate/pyruvate domain"/>
    <property type="match status" value="1"/>
</dbReference>
<dbReference type="InterPro" id="IPR015813">
    <property type="entry name" value="Pyrv/PenolPyrv_kinase-like_dom"/>
</dbReference>
<proteinExistence type="inferred from homology"/>
<dbReference type="Pfam" id="PF02548">
    <property type="entry name" value="Pantoate_transf"/>
    <property type="match status" value="1"/>
</dbReference>
<dbReference type="GO" id="GO:0015940">
    <property type="term" value="P:pantothenate biosynthetic process"/>
    <property type="evidence" value="ECO:0000318"/>
    <property type="project" value="GO_Central"/>
</dbReference>
<dbReference type="InterPro" id="IPR003700">
    <property type="entry name" value="Pantoate_hydroxy_MeTrfase"/>
</dbReference>
<dbReference type="eggNOG" id="KOG2949">
    <property type="taxonomic scope" value="Eukaryota"/>
</dbReference>